<dbReference type="SMART" id="SM00248">
    <property type="entry name" value="ANK"/>
    <property type="match status" value="3"/>
</dbReference>
<protein>
    <submittedName>
        <fullName evidence="6">Uncharacterized protein</fullName>
    </submittedName>
</protein>
<feature type="repeat" description="ANK" evidence="3">
    <location>
        <begin position="51"/>
        <end position="83"/>
    </location>
</feature>
<dbReference type="AlphaFoldDB" id="A0A9D3PKY4"/>
<dbReference type="Gene3D" id="1.25.40.20">
    <property type="entry name" value="Ankyrin repeat-containing domain"/>
    <property type="match status" value="1"/>
</dbReference>
<dbReference type="InterPro" id="IPR000719">
    <property type="entry name" value="Prot_kinase_dom"/>
</dbReference>
<organism evidence="6 7">
    <name type="scientific">Megalops atlanticus</name>
    <name type="common">Tarpon</name>
    <name type="synonym">Clupea gigantea</name>
    <dbReference type="NCBI Taxonomy" id="7932"/>
    <lineage>
        <taxon>Eukaryota</taxon>
        <taxon>Metazoa</taxon>
        <taxon>Chordata</taxon>
        <taxon>Craniata</taxon>
        <taxon>Vertebrata</taxon>
        <taxon>Euteleostomi</taxon>
        <taxon>Actinopterygii</taxon>
        <taxon>Neopterygii</taxon>
        <taxon>Teleostei</taxon>
        <taxon>Elopiformes</taxon>
        <taxon>Megalopidae</taxon>
        <taxon>Megalops</taxon>
    </lineage>
</organism>
<keyword evidence="7" id="KW-1185">Reference proteome</keyword>
<dbReference type="InterPro" id="IPR002110">
    <property type="entry name" value="Ankyrin_rpt"/>
</dbReference>
<dbReference type="OrthoDB" id="63989at2759"/>
<dbReference type="SMART" id="SM00220">
    <property type="entry name" value="S_TKc"/>
    <property type="match status" value="1"/>
</dbReference>
<dbReference type="Proteomes" id="UP001046870">
    <property type="component" value="Chromosome 19"/>
</dbReference>
<dbReference type="InterPro" id="IPR038357">
    <property type="entry name" value="KEN_sf"/>
</dbReference>
<dbReference type="GO" id="GO:1990604">
    <property type="term" value="C:IRE1-TRAF2-ASK1 complex"/>
    <property type="evidence" value="ECO:0007669"/>
    <property type="project" value="TreeGrafter"/>
</dbReference>
<reference evidence="6" key="1">
    <citation type="submission" date="2021-01" db="EMBL/GenBank/DDBJ databases">
        <authorList>
            <person name="Zahm M."/>
            <person name="Roques C."/>
            <person name="Cabau C."/>
            <person name="Klopp C."/>
            <person name="Donnadieu C."/>
            <person name="Jouanno E."/>
            <person name="Lampietro C."/>
            <person name="Louis A."/>
            <person name="Herpin A."/>
            <person name="Echchiki A."/>
            <person name="Berthelot C."/>
            <person name="Parey E."/>
            <person name="Roest-Crollius H."/>
            <person name="Braasch I."/>
            <person name="Postlethwait J."/>
            <person name="Bobe J."/>
            <person name="Montfort J."/>
            <person name="Bouchez O."/>
            <person name="Begum T."/>
            <person name="Mejri S."/>
            <person name="Adams A."/>
            <person name="Chen W.-J."/>
            <person name="Guiguen Y."/>
        </authorList>
    </citation>
    <scope>NUCLEOTIDE SEQUENCE</scope>
    <source>
        <strain evidence="6">YG-15Mar2019-1</strain>
        <tissue evidence="6">Brain</tissue>
    </source>
</reference>
<dbReference type="Pfam" id="PF12796">
    <property type="entry name" value="Ank_2"/>
    <property type="match status" value="1"/>
</dbReference>
<dbReference type="GO" id="GO:0004674">
    <property type="term" value="F:protein serine/threonine kinase activity"/>
    <property type="evidence" value="ECO:0007669"/>
    <property type="project" value="InterPro"/>
</dbReference>
<name>A0A9D3PKY4_MEGAT</name>
<dbReference type="GO" id="GO:0051082">
    <property type="term" value="F:unfolded protein binding"/>
    <property type="evidence" value="ECO:0007669"/>
    <property type="project" value="TreeGrafter"/>
</dbReference>
<dbReference type="InterPro" id="IPR010513">
    <property type="entry name" value="KEN_dom"/>
</dbReference>
<evidence type="ECO:0000256" key="2">
    <source>
        <dbReference type="ARBA" id="ARBA00022840"/>
    </source>
</evidence>
<evidence type="ECO:0000259" key="5">
    <source>
        <dbReference type="PROSITE" id="PS51392"/>
    </source>
</evidence>
<keyword evidence="2" id="KW-0067">ATP-binding</keyword>
<evidence type="ECO:0000313" key="6">
    <source>
        <dbReference type="EMBL" id="KAG7459709.1"/>
    </source>
</evidence>
<dbReference type="GO" id="GO:0006397">
    <property type="term" value="P:mRNA processing"/>
    <property type="evidence" value="ECO:0007669"/>
    <property type="project" value="InterPro"/>
</dbReference>
<dbReference type="InterPro" id="IPR011009">
    <property type="entry name" value="Kinase-like_dom_sf"/>
</dbReference>
<dbReference type="InterPro" id="IPR008271">
    <property type="entry name" value="Ser/Thr_kinase_AS"/>
</dbReference>
<dbReference type="InterPro" id="IPR036770">
    <property type="entry name" value="Ankyrin_rpt-contain_sf"/>
</dbReference>
<dbReference type="PROSITE" id="PS50297">
    <property type="entry name" value="ANK_REP_REGION"/>
    <property type="match status" value="1"/>
</dbReference>
<feature type="domain" description="Protein kinase" evidence="4">
    <location>
        <begin position="541"/>
        <end position="795"/>
    </location>
</feature>
<dbReference type="PROSITE" id="PS00108">
    <property type="entry name" value="PROTEIN_KINASE_ST"/>
    <property type="match status" value="1"/>
</dbReference>
<evidence type="ECO:0000313" key="7">
    <source>
        <dbReference type="Proteomes" id="UP001046870"/>
    </source>
</evidence>
<keyword evidence="3" id="KW-0040">ANK repeat</keyword>
<dbReference type="InterPro" id="IPR045133">
    <property type="entry name" value="IRE1/2-like"/>
</dbReference>
<dbReference type="PANTHER" id="PTHR13954">
    <property type="entry name" value="IRE1-RELATED"/>
    <property type="match status" value="1"/>
</dbReference>
<dbReference type="Gene3D" id="1.10.510.10">
    <property type="entry name" value="Transferase(Phosphotransferase) domain 1"/>
    <property type="match status" value="1"/>
</dbReference>
<dbReference type="PROSITE" id="PS50088">
    <property type="entry name" value="ANK_REPEAT"/>
    <property type="match status" value="1"/>
</dbReference>
<dbReference type="SUPFAM" id="SSF56112">
    <property type="entry name" value="Protein kinase-like (PK-like)"/>
    <property type="match status" value="1"/>
</dbReference>
<dbReference type="EMBL" id="JAFDVH010000019">
    <property type="protein sequence ID" value="KAG7459709.1"/>
    <property type="molecule type" value="Genomic_DNA"/>
</dbReference>
<dbReference type="PROSITE" id="PS51392">
    <property type="entry name" value="KEN"/>
    <property type="match status" value="1"/>
</dbReference>
<sequence>MSTITIPVSFPVPTATDPIIKCILDGNLAKLRKQLRGKDINGCYSCLPWNDYITPLMAAVRSGNEEICTFLLKKGANANQPSGCGLTPLHYASFSSVNIVKKLLAAKADPNGIDVPIVSDQYPTPVQYAADNNRDDIVRELTLAGAQLEKKHGRFPSIDEKFDKILSRLASQNKEIDTIKMFYDFAITIKYMSPEDIVDQFRDKMLEEHPLWHLTLVEICFNTKGTRWVSDEYQRLCIRTLKESQKLDTYVQEAVSRLSRIPFALQGLSITASYAVACIMKDIPLEVSLDAVPKILHCLTASYTSPDVAYKHNFLALLRVIIQKTSGGLVNWSNSFLNDICKGVVPFTDPKHSSQIGITAFAILAHLYEFECVPDLITQLGVTSVPEKILEAIEMQNNNELKAALQKLHSSLQIRCDSKYPNKSLDEELSKCKLTGEKKENQEEKTGHHTLSKDEECNILDPVMETTITGSSDGKIVLSVEEVGDTKPVLFGTEDSFSNPSTSHHHWYETSLSVRWRAQLQELAKTDASQITKLGNLNLVAKKDFLIAKGNDGTEVYLGLKDDGTEVAIKRMLKSNYEALKNECLVLRLPELDSPRIVRYVDFAEDENFGYLVLQLCEYTLEEYIKDHLPQDKRETVLKQIMSDIFESLKVLHNQETKVLHRDIKPQNVLIDVTGKARLADFGISRRLSREETTLHTRNVGTKCWMAWENIDEESGHGYKRCSDIQVAGMLMYYALSGGHHPFGNSVRCEINILDGRYSLDHVQDEAAKDLIEWMITREPKDRPTIEQALHHPYFWTKKKMLDYLIMMGNEKEVAQRDKADKDIVVALDLYTSGRSFINWRSKLDPELVKKLDKNGKGYPENTIGLLRFIRNLHVHYPEDAATVDLLGVFRDLFISMFRFNKEKGWNSRITLKTFFED</sequence>
<dbReference type="GO" id="GO:0036498">
    <property type="term" value="P:IRE1-mediated unfolded protein response"/>
    <property type="evidence" value="ECO:0007669"/>
    <property type="project" value="TreeGrafter"/>
</dbReference>
<dbReference type="Pfam" id="PF00069">
    <property type="entry name" value="Pkinase"/>
    <property type="match status" value="1"/>
</dbReference>
<gene>
    <name evidence="6" type="ORF">MATL_G00213450</name>
</gene>
<dbReference type="GO" id="GO:0070059">
    <property type="term" value="P:intrinsic apoptotic signaling pathway in response to endoplasmic reticulum stress"/>
    <property type="evidence" value="ECO:0007669"/>
    <property type="project" value="TreeGrafter"/>
</dbReference>
<keyword evidence="1" id="KW-0547">Nucleotide-binding</keyword>
<dbReference type="GO" id="GO:0004521">
    <property type="term" value="F:RNA endonuclease activity"/>
    <property type="evidence" value="ECO:0007669"/>
    <property type="project" value="InterPro"/>
</dbReference>
<comment type="caution">
    <text evidence="6">The sequence shown here is derived from an EMBL/GenBank/DDBJ whole genome shotgun (WGS) entry which is preliminary data.</text>
</comment>
<evidence type="ECO:0000256" key="3">
    <source>
        <dbReference type="PROSITE-ProRule" id="PRU00023"/>
    </source>
</evidence>
<dbReference type="Gene3D" id="1.20.1440.180">
    <property type="entry name" value="KEN domain"/>
    <property type="match status" value="1"/>
</dbReference>
<accession>A0A9D3PKY4</accession>
<dbReference type="SUPFAM" id="SSF48403">
    <property type="entry name" value="Ankyrin repeat"/>
    <property type="match status" value="1"/>
</dbReference>
<proteinExistence type="predicted"/>
<dbReference type="GO" id="GO:0005524">
    <property type="term" value="F:ATP binding"/>
    <property type="evidence" value="ECO:0007669"/>
    <property type="project" value="UniProtKB-KW"/>
</dbReference>
<evidence type="ECO:0000259" key="4">
    <source>
        <dbReference type="PROSITE" id="PS50011"/>
    </source>
</evidence>
<dbReference type="PANTHER" id="PTHR13954:SF28">
    <property type="match status" value="1"/>
</dbReference>
<feature type="domain" description="KEN" evidence="5">
    <location>
        <begin position="798"/>
        <end position="918"/>
    </location>
</feature>
<evidence type="ECO:0000256" key="1">
    <source>
        <dbReference type="ARBA" id="ARBA00022741"/>
    </source>
</evidence>
<dbReference type="Pfam" id="PF06479">
    <property type="entry name" value="Ribonuc_2-5A"/>
    <property type="match status" value="1"/>
</dbReference>
<dbReference type="PROSITE" id="PS50011">
    <property type="entry name" value="PROTEIN_KINASE_DOM"/>
    <property type="match status" value="1"/>
</dbReference>